<dbReference type="Proteomes" id="UP000676336">
    <property type="component" value="Unassembled WGS sequence"/>
</dbReference>
<dbReference type="Pfam" id="PF01398">
    <property type="entry name" value="JAB"/>
    <property type="match status" value="1"/>
</dbReference>
<dbReference type="EMBL" id="CAJOBI010091156">
    <property type="protein sequence ID" value="CAF4542991.1"/>
    <property type="molecule type" value="Genomic_DNA"/>
</dbReference>
<protein>
    <recommendedName>
        <fullName evidence="1">JAB1/MPN/MOV34 metalloenzyme domain-containing protein</fullName>
    </recommendedName>
</protein>
<organism evidence="2 3">
    <name type="scientific">Rotaria magnacalcarata</name>
    <dbReference type="NCBI Taxonomy" id="392030"/>
    <lineage>
        <taxon>Eukaryota</taxon>
        <taxon>Metazoa</taxon>
        <taxon>Spiralia</taxon>
        <taxon>Gnathifera</taxon>
        <taxon>Rotifera</taxon>
        <taxon>Eurotatoria</taxon>
        <taxon>Bdelloidea</taxon>
        <taxon>Philodinida</taxon>
        <taxon>Philodinidae</taxon>
        <taxon>Rotaria</taxon>
    </lineage>
</organism>
<feature type="domain" description="JAB1/MPN/MOV34 metalloenzyme" evidence="1">
    <location>
        <begin position="1"/>
        <end position="37"/>
    </location>
</feature>
<proteinExistence type="predicted"/>
<dbReference type="InterPro" id="IPR000555">
    <property type="entry name" value="JAMM/MPN+_dom"/>
</dbReference>
<sequence>MYRKVNARERIVGWYHTGPKLHRNDISINELIRGYQPDSV</sequence>
<dbReference type="Gene3D" id="3.40.140.10">
    <property type="entry name" value="Cytidine Deaminase, domain 2"/>
    <property type="match status" value="1"/>
</dbReference>
<name>A0A8S2Y6W2_9BILA</name>
<gene>
    <name evidence="2" type="ORF">SMN809_LOCUS36701</name>
</gene>
<dbReference type="AlphaFoldDB" id="A0A8S2Y6W2"/>
<reference evidence="2" key="1">
    <citation type="submission" date="2021-02" db="EMBL/GenBank/DDBJ databases">
        <authorList>
            <person name="Nowell W R."/>
        </authorList>
    </citation>
    <scope>NUCLEOTIDE SEQUENCE</scope>
</reference>
<dbReference type="GO" id="GO:0008237">
    <property type="term" value="F:metallopeptidase activity"/>
    <property type="evidence" value="ECO:0007669"/>
    <property type="project" value="InterPro"/>
</dbReference>
<feature type="non-terminal residue" evidence="2">
    <location>
        <position position="1"/>
    </location>
</feature>
<accession>A0A8S2Y6W2</accession>
<evidence type="ECO:0000259" key="1">
    <source>
        <dbReference type="Pfam" id="PF01398"/>
    </source>
</evidence>
<evidence type="ECO:0000313" key="2">
    <source>
        <dbReference type="EMBL" id="CAF4542991.1"/>
    </source>
</evidence>
<comment type="caution">
    <text evidence="2">The sequence shown here is derived from an EMBL/GenBank/DDBJ whole genome shotgun (WGS) entry which is preliminary data.</text>
</comment>
<evidence type="ECO:0000313" key="3">
    <source>
        <dbReference type="Proteomes" id="UP000676336"/>
    </source>
</evidence>